<dbReference type="InterPro" id="IPR050109">
    <property type="entry name" value="HTH-type_TetR-like_transc_reg"/>
</dbReference>
<dbReference type="EMBL" id="CAFBQU010000118">
    <property type="protein sequence ID" value="CAB5068586.1"/>
    <property type="molecule type" value="Genomic_DNA"/>
</dbReference>
<dbReference type="GO" id="GO:0000976">
    <property type="term" value="F:transcription cis-regulatory region binding"/>
    <property type="evidence" value="ECO:0007669"/>
    <property type="project" value="TreeGrafter"/>
</dbReference>
<protein>
    <submittedName>
        <fullName evidence="6">Unannotated protein</fullName>
    </submittedName>
</protein>
<feature type="domain" description="HTH tetR-type" evidence="5">
    <location>
        <begin position="4"/>
        <end position="64"/>
    </location>
</feature>
<keyword evidence="4" id="KW-0804">Transcription</keyword>
<dbReference type="InterPro" id="IPR001647">
    <property type="entry name" value="HTH_TetR"/>
</dbReference>
<dbReference type="AlphaFoldDB" id="A0A6J7UUV1"/>
<dbReference type="SUPFAM" id="SSF48498">
    <property type="entry name" value="Tetracyclin repressor-like, C-terminal domain"/>
    <property type="match status" value="1"/>
</dbReference>
<dbReference type="PANTHER" id="PTHR30055:SF175">
    <property type="entry name" value="HTH-TYPE TRANSCRIPTIONAL REPRESSOR KSTR2"/>
    <property type="match status" value="1"/>
</dbReference>
<accession>A0A6J7UUV1</accession>
<evidence type="ECO:0000256" key="4">
    <source>
        <dbReference type="ARBA" id="ARBA00023163"/>
    </source>
</evidence>
<dbReference type="SUPFAM" id="SSF46689">
    <property type="entry name" value="Homeodomain-like"/>
    <property type="match status" value="1"/>
</dbReference>
<dbReference type="PRINTS" id="PR00455">
    <property type="entry name" value="HTHTETR"/>
</dbReference>
<dbReference type="InterPro" id="IPR036271">
    <property type="entry name" value="Tet_transcr_reg_TetR-rel_C_sf"/>
</dbReference>
<dbReference type="PANTHER" id="PTHR30055">
    <property type="entry name" value="HTH-TYPE TRANSCRIPTIONAL REGULATOR RUTR"/>
    <property type="match status" value="1"/>
</dbReference>
<evidence type="ECO:0000259" key="5">
    <source>
        <dbReference type="PROSITE" id="PS50977"/>
    </source>
</evidence>
<dbReference type="InterPro" id="IPR009057">
    <property type="entry name" value="Homeodomain-like_sf"/>
</dbReference>
<evidence type="ECO:0000256" key="2">
    <source>
        <dbReference type="ARBA" id="ARBA00023015"/>
    </source>
</evidence>
<dbReference type="GO" id="GO:0003700">
    <property type="term" value="F:DNA-binding transcription factor activity"/>
    <property type="evidence" value="ECO:0007669"/>
    <property type="project" value="TreeGrafter"/>
</dbReference>
<dbReference type="Pfam" id="PF00440">
    <property type="entry name" value="TetR_N"/>
    <property type="match status" value="1"/>
</dbReference>
<evidence type="ECO:0000256" key="3">
    <source>
        <dbReference type="ARBA" id="ARBA00023125"/>
    </source>
</evidence>
<organism evidence="6">
    <name type="scientific">freshwater metagenome</name>
    <dbReference type="NCBI Taxonomy" id="449393"/>
    <lineage>
        <taxon>unclassified sequences</taxon>
        <taxon>metagenomes</taxon>
        <taxon>ecological metagenomes</taxon>
    </lineage>
</organism>
<dbReference type="Pfam" id="PF17932">
    <property type="entry name" value="TetR_C_24"/>
    <property type="match status" value="1"/>
</dbReference>
<evidence type="ECO:0000313" key="6">
    <source>
        <dbReference type="EMBL" id="CAB5068586.1"/>
    </source>
</evidence>
<dbReference type="PROSITE" id="PS50977">
    <property type="entry name" value="HTH_TETR_2"/>
    <property type="match status" value="1"/>
</dbReference>
<gene>
    <name evidence="6" type="ORF">UFOPK4347_01858</name>
</gene>
<proteinExistence type="predicted"/>
<sequence>MPRPSRWNEIIEAAAEAFRTNGFAATSLEDIASAVGMWKGSLYHYINSKEDLLFAVVRGPAEEILNQLRELSDTDLPPTEKIRRATRSHVQILNSNFVYASVYLQEIAGRRKLPEWTAMDREYLNLLESIVREGVDSGEFSAVTNPRVATLALIGSLNWLTHWYRPGGSLHADEIADQFCDLFLGGLITRKTKAPRSQTITPIKTTKPRARRTA</sequence>
<evidence type="ECO:0000256" key="1">
    <source>
        <dbReference type="ARBA" id="ARBA00022491"/>
    </source>
</evidence>
<dbReference type="Gene3D" id="1.10.357.10">
    <property type="entry name" value="Tetracycline Repressor, domain 2"/>
    <property type="match status" value="1"/>
</dbReference>
<dbReference type="InterPro" id="IPR041490">
    <property type="entry name" value="KstR2_TetR_C"/>
</dbReference>
<name>A0A6J7UUV1_9ZZZZ</name>
<dbReference type="Gene3D" id="1.10.10.60">
    <property type="entry name" value="Homeodomain-like"/>
    <property type="match status" value="1"/>
</dbReference>
<reference evidence="6" key="1">
    <citation type="submission" date="2020-05" db="EMBL/GenBank/DDBJ databases">
        <authorList>
            <person name="Chiriac C."/>
            <person name="Salcher M."/>
            <person name="Ghai R."/>
            <person name="Kavagutti S V."/>
        </authorList>
    </citation>
    <scope>NUCLEOTIDE SEQUENCE</scope>
</reference>
<keyword evidence="3" id="KW-0238">DNA-binding</keyword>
<keyword evidence="1" id="KW-0678">Repressor</keyword>
<keyword evidence="2" id="KW-0805">Transcription regulation</keyword>